<protein>
    <recommendedName>
        <fullName evidence="4">Peptidase inhibitor family I36</fullName>
    </recommendedName>
</protein>
<keyword evidence="1" id="KW-0732">Signal</keyword>
<feature type="chain" id="PRO_5046886980" description="Peptidase inhibitor family I36" evidence="1">
    <location>
        <begin position="22"/>
        <end position="116"/>
    </location>
</feature>
<evidence type="ECO:0008006" key="4">
    <source>
        <dbReference type="Google" id="ProtNLM"/>
    </source>
</evidence>
<dbReference type="RefSeq" id="WP_345460946.1">
    <property type="nucleotide sequence ID" value="NZ_BAABHF010000015.1"/>
</dbReference>
<feature type="signal peptide" evidence="1">
    <location>
        <begin position="1"/>
        <end position="21"/>
    </location>
</feature>
<organism evidence="2 3">
    <name type="scientific">Actinoallomurus oryzae</name>
    <dbReference type="NCBI Taxonomy" id="502180"/>
    <lineage>
        <taxon>Bacteria</taxon>
        <taxon>Bacillati</taxon>
        <taxon>Actinomycetota</taxon>
        <taxon>Actinomycetes</taxon>
        <taxon>Streptosporangiales</taxon>
        <taxon>Thermomonosporaceae</taxon>
        <taxon>Actinoallomurus</taxon>
    </lineage>
</organism>
<evidence type="ECO:0000313" key="2">
    <source>
        <dbReference type="EMBL" id="GAA4489942.1"/>
    </source>
</evidence>
<evidence type="ECO:0000313" key="3">
    <source>
        <dbReference type="Proteomes" id="UP001500503"/>
    </source>
</evidence>
<comment type="caution">
    <text evidence="2">The sequence shown here is derived from an EMBL/GenBank/DDBJ whole genome shotgun (WGS) entry which is preliminary data.</text>
</comment>
<dbReference type="EMBL" id="BAABHF010000015">
    <property type="protein sequence ID" value="GAA4489942.1"/>
    <property type="molecule type" value="Genomic_DNA"/>
</dbReference>
<gene>
    <name evidence="2" type="ORF">GCM10023191_021490</name>
</gene>
<evidence type="ECO:0000256" key="1">
    <source>
        <dbReference type="SAM" id="SignalP"/>
    </source>
</evidence>
<sequence>MKLVTMLTAAATAAVATTGLAAENAEASGIQYKACPSGYVCIYEYDYTFVSKYYTYGSHNLSYMYGLHRIKNSQTGGAKVTLCYGYNGTDCTGPTIPAGKMYEENLTPINSIYLYP</sequence>
<accession>A0ABP8PRL1</accession>
<dbReference type="Proteomes" id="UP001500503">
    <property type="component" value="Unassembled WGS sequence"/>
</dbReference>
<reference evidence="3" key="1">
    <citation type="journal article" date="2019" name="Int. J. Syst. Evol. Microbiol.">
        <title>The Global Catalogue of Microorganisms (GCM) 10K type strain sequencing project: providing services to taxonomists for standard genome sequencing and annotation.</title>
        <authorList>
            <consortium name="The Broad Institute Genomics Platform"/>
            <consortium name="The Broad Institute Genome Sequencing Center for Infectious Disease"/>
            <person name="Wu L."/>
            <person name="Ma J."/>
        </authorList>
    </citation>
    <scope>NUCLEOTIDE SEQUENCE [LARGE SCALE GENOMIC DNA]</scope>
    <source>
        <strain evidence="3">JCM 17933</strain>
    </source>
</reference>
<proteinExistence type="predicted"/>
<keyword evidence="3" id="KW-1185">Reference proteome</keyword>
<name>A0ABP8PRL1_9ACTN</name>